<gene>
    <name evidence="2" type="ORF">OH76DRAFT_1424009</name>
</gene>
<accession>A0A371CI34</accession>
<dbReference type="STRING" id="139420.A0A371CI34"/>
<dbReference type="AlphaFoldDB" id="A0A371CI34"/>
<dbReference type="EMBL" id="KZ857613">
    <property type="protein sequence ID" value="RDX39931.1"/>
    <property type="molecule type" value="Genomic_DNA"/>
</dbReference>
<proteinExistence type="predicted"/>
<feature type="region of interest" description="Disordered" evidence="1">
    <location>
        <begin position="206"/>
        <end position="230"/>
    </location>
</feature>
<name>A0A371CI34_9APHY</name>
<feature type="compositionally biased region" description="Low complexity" evidence="1">
    <location>
        <begin position="286"/>
        <end position="307"/>
    </location>
</feature>
<evidence type="ECO:0000256" key="1">
    <source>
        <dbReference type="SAM" id="MobiDB-lite"/>
    </source>
</evidence>
<evidence type="ECO:0000313" key="2">
    <source>
        <dbReference type="EMBL" id="RDX39931.1"/>
    </source>
</evidence>
<evidence type="ECO:0000313" key="3">
    <source>
        <dbReference type="Proteomes" id="UP000256964"/>
    </source>
</evidence>
<keyword evidence="3" id="KW-1185">Reference proteome</keyword>
<evidence type="ECO:0008006" key="4">
    <source>
        <dbReference type="Google" id="ProtNLM"/>
    </source>
</evidence>
<dbReference type="OrthoDB" id="2801433at2759"/>
<dbReference type="Proteomes" id="UP000256964">
    <property type="component" value="Unassembled WGS sequence"/>
</dbReference>
<feature type="region of interest" description="Disordered" evidence="1">
    <location>
        <begin position="286"/>
        <end position="316"/>
    </location>
</feature>
<protein>
    <recommendedName>
        <fullName evidence="4">Retrotransposon gag domain-containing protein</fullName>
    </recommendedName>
</protein>
<organism evidence="2 3">
    <name type="scientific">Lentinus brumalis</name>
    <dbReference type="NCBI Taxonomy" id="2498619"/>
    <lineage>
        <taxon>Eukaryota</taxon>
        <taxon>Fungi</taxon>
        <taxon>Dikarya</taxon>
        <taxon>Basidiomycota</taxon>
        <taxon>Agaricomycotina</taxon>
        <taxon>Agaricomycetes</taxon>
        <taxon>Polyporales</taxon>
        <taxon>Polyporaceae</taxon>
        <taxon>Lentinus</taxon>
    </lineage>
</organism>
<sequence>MTTNAQVTHPVLKQPPILSAGILTPEAVSAWDAAAQQYFLHSKSVAVADRTSFVAAGFQDPLVLSWWTTNQATLSTLVWTDFLAELRTEFLDDNWDRTIRSQMLAMRMKPGGNFASFVRDFETKNTLLTGTALHFTPSSLRDELTARLSEQLQAHAYTDTVLAITSYSKWKKAMAQEDRLWTTKRDAEVVELSTLHARLAKLSVGVKPAPTGPRPSSAAATPTGELRTPIPTLTDSERALLKEHKGCYKCRRFYAGHMRSDCPDWPARPYKTLTAADAIAAQKAQKPAPTFGKKPATVAAVSTTTPDVDPDSDDDLSFQPVPIAAVYASFVGALGTDTDDTWDSDSDEFD</sequence>
<reference evidence="2 3" key="1">
    <citation type="journal article" date="2018" name="Biotechnol. Biofuels">
        <title>Integrative visual omics of the white-rot fungus Polyporus brumalis exposes the biotechnological potential of its oxidative enzymes for delignifying raw plant biomass.</title>
        <authorList>
            <person name="Miyauchi S."/>
            <person name="Rancon A."/>
            <person name="Drula E."/>
            <person name="Hage H."/>
            <person name="Chaduli D."/>
            <person name="Favel A."/>
            <person name="Grisel S."/>
            <person name="Henrissat B."/>
            <person name="Herpoel-Gimbert I."/>
            <person name="Ruiz-Duenas F.J."/>
            <person name="Chevret D."/>
            <person name="Hainaut M."/>
            <person name="Lin J."/>
            <person name="Wang M."/>
            <person name="Pangilinan J."/>
            <person name="Lipzen A."/>
            <person name="Lesage-Meessen L."/>
            <person name="Navarro D."/>
            <person name="Riley R."/>
            <person name="Grigoriev I.V."/>
            <person name="Zhou S."/>
            <person name="Raouche S."/>
            <person name="Rosso M.N."/>
        </authorList>
    </citation>
    <scope>NUCLEOTIDE SEQUENCE [LARGE SCALE GENOMIC DNA]</scope>
    <source>
        <strain evidence="2 3">BRFM 1820</strain>
    </source>
</reference>